<evidence type="ECO:0000313" key="3">
    <source>
        <dbReference type="EMBL" id="EXL78435.1"/>
    </source>
</evidence>
<evidence type="ECO:0000256" key="1">
    <source>
        <dbReference type="SAM" id="Coils"/>
    </source>
</evidence>
<name>X0I3D0_FUSOX</name>
<dbReference type="AlphaFoldDB" id="X0I3D0"/>
<feature type="compositionally biased region" description="Polar residues" evidence="2">
    <location>
        <begin position="245"/>
        <end position="255"/>
    </location>
</feature>
<feature type="coiled-coil region" evidence="1">
    <location>
        <begin position="69"/>
        <end position="134"/>
    </location>
</feature>
<dbReference type="HOGENOM" id="CLU_704075_0_0_1"/>
<gene>
    <name evidence="3" type="ORF">FOPG_07352</name>
</gene>
<feature type="region of interest" description="Disordered" evidence="2">
    <location>
        <begin position="241"/>
        <end position="268"/>
    </location>
</feature>
<sequence length="392" mass="43575">MHENDEQAKEYLQATICEIKTTLTKQLEQERVASEKDISKSETMHATVAAHLQQVKMQLEGMSSSGPESQLLRETLAEERKKTHDLQNQLATLEGNSGVNRELFQRQLQDLKAIDALKNQLEGMTERVPRVESLNTTFNKMVDLNQVMQSTALYLSKERHWVNEQLGITSQPVGAHAPRQRETGTQSACFDEQRSEESNSCVQEKSADTKGSASLSDLTTLDLHCQGERYRRKVVVASPALEASSPATAPSVTQEQARRREGSNPRSILRLSTASTPVMAKVDSATGCSNPEMVEQILSGLIQSKPARLNWDFPTMEDFAKEILPDGKDDGSIGKKHSISFVDEEEDIAYPVKRVKLDEAPADSQPESTEKYRQTFVASNTPCDPKDVLEAV</sequence>
<feature type="region of interest" description="Disordered" evidence="2">
    <location>
        <begin position="357"/>
        <end position="379"/>
    </location>
</feature>
<feature type="compositionally biased region" description="Polar residues" evidence="2">
    <location>
        <begin position="198"/>
        <end position="213"/>
    </location>
</feature>
<keyword evidence="1" id="KW-0175">Coiled coil</keyword>
<reference evidence="3" key="2">
    <citation type="submission" date="2014-03" db="EMBL/GenBank/DDBJ databases">
        <title>The Genome Annotation of Fusarium oxysporum PHW808.</title>
        <authorList>
            <consortium name="The Broad Institute Genomics Platform"/>
            <person name="Ma L.-J."/>
            <person name="Corby-Kistler H."/>
            <person name="Broz K."/>
            <person name="Gale L.R."/>
            <person name="Jonkers W."/>
            <person name="O'Donnell K."/>
            <person name="Ploetz R."/>
            <person name="Steinberg C."/>
            <person name="Schwartz D.C."/>
            <person name="VanEtten H."/>
            <person name="Zhou S."/>
            <person name="Young S.K."/>
            <person name="Zeng Q."/>
            <person name="Gargeya S."/>
            <person name="Fitzgerald M."/>
            <person name="Abouelleil A."/>
            <person name="Alvarado L."/>
            <person name="Chapman S.B."/>
            <person name="Gainer-Dewar J."/>
            <person name="Goldberg J."/>
            <person name="Griggs A."/>
            <person name="Gujja S."/>
            <person name="Hansen M."/>
            <person name="Howarth C."/>
            <person name="Imamovic A."/>
            <person name="Ireland A."/>
            <person name="Larimer J."/>
            <person name="McCowan C."/>
            <person name="Murphy C."/>
            <person name="Pearson M."/>
            <person name="Poon T.W."/>
            <person name="Priest M."/>
            <person name="Roberts A."/>
            <person name="Saif S."/>
            <person name="Shea T."/>
            <person name="Sykes S."/>
            <person name="Wortman J."/>
            <person name="Nusbaum C."/>
            <person name="Birren B."/>
        </authorList>
    </citation>
    <scope>NUCLEOTIDE SEQUENCE</scope>
    <source>
        <strain evidence="3">54008</strain>
    </source>
</reference>
<organism evidence="3">
    <name type="scientific">Fusarium oxysporum f. sp. conglutinans race 2 54008</name>
    <dbReference type="NCBI Taxonomy" id="1089457"/>
    <lineage>
        <taxon>Eukaryota</taxon>
        <taxon>Fungi</taxon>
        <taxon>Dikarya</taxon>
        <taxon>Ascomycota</taxon>
        <taxon>Pezizomycotina</taxon>
        <taxon>Sordariomycetes</taxon>
        <taxon>Hypocreomycetidae</taxon>
        <taxon>Hypocreales</taxon>
        <taxon>Nectriaceae</taxon>
        <taxon>Fusarium</taxon>
        <taxon>Fusarium oxysporum species complex</taxon>
    </lineage>
</organism>
<dbReference type="EMBL" id="KK033189">
    <property type="protein sequence ID" value="EXL78435.1"/>
    <property type="molecule type" value="Genomic_DNA"/>
</dbReference>
<protein>
    <submittedName>
        <fullName evidence="3">Uncharacterized protein</fullName>
    </submittedName>
</protein>
<reference evidence="3" key="1">
    <citation type="submission" date="2011-11" db="EMBL/GenBank/DDBJ databases">
        <title>The Genome Sequence of Fusarium oxysporum PHW808.</title>
        <authorList>
            <consortium name="The Broad Institute Genome Sequencing Platform"/>
            <person name="Ma L.-J."/>
            <person name="Gale L.R."/>
            <person name="Schwartz D.C."/>
            <person name="Zhou S."/>
            <person name="Corby-Kistler H."/>
            <person name="Young S.K."/>
            <person name="Zeng Q."/>
            <person name="Gargeya S."/>
            <person name="Fitzgerald M."/>
            <person name="Haas B."/>
            <person name="Abouelleil A."/>
            <person name="Alvarado L."/>
            <person name="Arachchi H.M."/>
            <person name="Berlin A."/>
            <person name="Brown A."/>
            <person name="Chapman S.B."/>
            <person name="Chen Z."/>
            <person name="Dunbar C."/>
            <person name="Freedman E."/>
            <person name="Gearin G."/>
            <person name="Goldberg J."/>
            <person name="Griggs A."/>
            <person name="Gujja S."/>
            <person name="Heiman D."/>
            <person name="Howarth C."/>
            <person name="Larson L."/>
            <person name="Lui A."/>
            <person name="MacDonald P.J.P."/>
            <person name="Montmayeur A."/>
            <person name="Murphy C."/>
            <person name="Neiman D."/>
            <person name="Pearson M."/>
            <person name="Priest M."/>
            <person name="Roberts A."/>
            <person name="Saif S."/>
            <person name="Shea T."/>
            <person name="Shenoy N."/>
            <person name="Sisk P."/>
            <person name="Stolte C."/>
            <person name="Sykes S."/>
            <person name="Wortman J."/>
            <person name="Nusbaum C."/>
            <person name="Birren B."/>
        </authorList>
    </citation>
    <scope>NUCLEOTIDE SEQUENCE [LARGE SCALE GENOMIC DNA]</scope>
    <source>
        <strain evidence="3">54008</strain>
    </source>
</reference>
<evidence type="ECO:0000256" key="2">
    <source>
        <dbReference type="SAM" id="MobiDB-lite"/>
    </source>
</evidence>
<accession>X0I3D0</accession>
<dbReference type="Proteomes" id="UP000030676">
    <property type="component" value="Unassembled WGS sequence"/>
</dbReference>
<feature type="region of interest" description="Disordered" evidence="2">
    <location>
        <begin position="172"/>
        <end position="213"/>
    </location>
</feature>
<dbReference type="OrthoDB" id="4848543at2759"/>
<proteinExistence type="predicted"/>